<dbReference type="InterPro" id="IPR008753">
    <property type="entry name" value="Peptidase_M13_N"/>
</dbReference>
<dbReference type="PRINTS" id="PR00786">
    <property type="entry name" value="NEPRILYSIN"/>
</dbReference>
<comment type="cofactor">
    <cofactor evidence="1">
        <name>Zn(2+)</name>
        <dbReference type="ChEBI" id="CHEBI:29105"/>
    </cofactor>
</comment>
<feature type="region of interest" description="Disordered" evidence="8">
    <location>
        <begin position="65"/>
        <end position="88"/>
    </location>
</feature>
<keyword evidence="3 11" id="KW-0645">Protease</keyword>
<feature type="domain" description="Peptidase M13 C-terminal" evidence="9">
    <location>
        <begin position="467"/>
        <end position="673"/>
    </location>
</feature>
<dbReference type="Proteomes" id="UP000321181">
    <property type="component" value="Unassembled WGS sequence"/>
</dbReference>
<reference evidence="11 12" key="1">
    <citation type="submission" date="2019-07" db="EMBL/GenBank/DDBJ databases">
        <title>Whole genome shotgun sequence of Cellulomonas aerilata NBRC 106308.</title>
        <authorList>
            <person name="Hosoyama A."/>
            <person name="Uohara A."/>
            <person name="Ohji S."/>
            <person name="Ichikawa N."/>
        </authorList>
    </citation>
    <scope>NUCLEOTIDE SEQUENCE [LARGE SCALE GENOMIC DNA]</scope>
    <source>
        <strain evidence="11 12">NBRC 106308</strain>
    </source>
</reference>
<protein>
    <submittedName>
        <fullName evidence="11">Putative zinc metalloprotease</fullName>
    </submittedName>
</protein>
<feature type="compositionally biased region" description="Low complexity" evidence="8">
    <location>
        <begin position="65"/>
        <end position="84"/>
    </location>
</feature>
<dbReference type="SUPFAM" id="SSF55486">
    <property type="entry name" value="Metalloproteases ('zincins'), catalytic domain"/>
    <property type="match status" value="1"/>
</dbReference>
<keyword evidence="4" id="KW-0479">Metal-binding</keyword>
<dbReference type="GO" id="GO:0016485">
    <property type="term" value="P:protein processing"/>
    <property type="evidence" value="ECO:0007669"/>
    <property type="project" value="TreeGrafter"/>
</dbReference>
<accession>A0A512DC32</accession>
<feature type="domain" description="Peptidase M13 N-terminal" evidence="10">
    <location>
        <begin position="17"/>
        <end position="415"/>
    </location>
</feature>
<dbReference type="GO" id="GO:0005886">
    <property type="term" value="C:plasma membrane"/>
    <property type="evidence" value="ECO:0007669"/>
    <property type="project" value="TreeGrafter"/>
</dbReference>
<evidence type="ECO:0000256" key="1">
    <source>
        <dbReference type="ARBA" id="ARBA00001947"/>
    </source>
</evidence>
<organism evidence="11 12">
    <name type="scientific">Cellulomonas aerilata</name>
    <dbReference type="NCBI Taxonomy" id="515326"/>
    <lineage>
        <taxon>Bacteria</taxon>
        <taxon>Bacillati</taxon>
        <taxon>Actinomycetota</taxon>
        <taxon>Actinomycetes</taxon>
        <taxon>Micrococcales</taxon>
        <taxon>Cellulomonadaceae</taxon>
        <taxon>Cellulomonas</taxon>
    </lineage>
</organism>
<dbReference type="PANTHER" id="PTHR11733">
    <property type="entry name" value="ZINC METALLOPROTEASE FAMILY M13 NEPRILYSIN-RELATED"/>
    <property type="match status" value="1"/>
</dbReference>
<dbReference type="Gene3D" id="1.10.1380.10">
    <property type="entry name" value="Neutral endopeptidase , domain2"/>
    <property type="match status" value="1"/>
</dbReference>
<dbReference type="InterPro" id="IPR018497">
    <property type="entry name" value="Peptidase_M13_C"/>
</dbReference>
<evidence type="ECO:0000256" key="2">
    <source>
        <dbReference type="ARBA" id="ARBA00007357"/>
    </source>
</evidence>
<evidence type="ECO:0000259" key="10">
    <source>
        <dbReference type="Pfam" id="PF05649"/>
    </source>
</evidence>
<evidence type="ECO:0000256" key="4">
    <source>
        <dbReference type="ARBA" id="ARBA00022723"/>
    </source>
</evidence>
<evidence type="ECO:0000313" key="12">
    <source>
        <dbReference type="Proteomes" id="UP000321181"/>
    </source>
</evidence>
<dbReference type="InterPro" id="IPR024079">
    <property type="entry name" value="MetalloPept_cat_dom_sf"/>
</dbReference>
<evidence type="ECO:0000256" key="8">
    <source>
        <dbReference type="SAM" id="MobiDB-lite"/>
    </source>
</evidence>
<dbReference type="GO" id="GO:0046872">
    <property type="term" value="F:metal ion binding"/>
    <property type="evidence" value="ECO:0007669"/>
    <property type="project" value="UniProtKB-KW"/>
</dbReference>
<dbReference type="InterPro" id="IPR000718">
    <property type="entry name" value="Peptidase_M13"/>
</dbReference>
<dbReference type="InterPro" id="IPR042089">
    <property type="entry name" value="Peptidase_M13_dom_2"/>
</dbReference>
<keyword evidence="5" id="KW-0378">Hydrolase</keyword>
<comment type="similarity">
    <text evidence="2">Belongs to the peptidase M13 family.</text>
</comment>
<evidence type="ECO:0000256" key="7">
    <source>
        <dbReference type="ARBA" id="ARBA00023049"/>
    </source>
</evidence>
<keyword evidence="6" id="KW-0862">Zinc</keyword>
<dbReference type="AlphaFoldDB" id="A0A512DC32"/>
<dbReference type="GO" id="GO:0004222">
    <property type="term" value="F:metalloendopeptidase activity"/>
    <property type="evidence" value="ECO:0007669"/>
    <property type="project" value="InterPro"/>
</dbReference>
<dbReference type="OrthoDB" id="9775677at2"/>
<evidence type="ECO:0000259" key="9">
    <source>
        <dbReference type="Pfam" id="PF01431"/>
    </source>
</evidence>
<evidence type="ECO:0000256" key="5">
    <source>
        <dbReference type="ARBA" id="ARBA00022801"/>
    </source>
</evidence>
<dbReference type="Pfam" id="PF01431">
    <property type="entry name" value="Peptidase_M13"/>
    <property type="match status" value="1"/>
</dbReference>
<keyword evidence="7 11" id="KW-0482">Metalloprotease</keyword>
<dbReference type="Pfam" id="PF05649">
    <property type="entry name" value="Peptidase_M13_N"/>
    <property type="match status" value="1"/>
</dbReference>
<dbReference type="PANTHER" id="PTHR11733:SF167">
    <property type="entry name" value="FI17812P1-RELATED"/>
    <property type="match status" value="1"/>
</dbReference>
<evidence type="ECO:0000256" key="6">
    <source>
        <dbReference type="ARBA" id="ARBA00022833"/>
    </source>
</evidence>
<gene>
    <name evidence="11" type="ORF">CAE01nite_17400</name>
</gene>
<dbReference type="EMBL" id="BJYY01000013">
    <property type="protein sequence ID" value="GEO34015.1"/>
    <property type="molecule type" value="Genomic_DNA"/>
</dbReference>
<evidence type="ECO:0000313" key="11">
    <source>
        <dbReference type="EMBL" id="GEO34015.1"/>
    </source>
</evidence>
<dbReference type="CDD" id="cd08662">
    <property type="entry name" value="M13"/>
    <property type="match status" value="1"/>
</dbReference>
<proteinExistence type="inferred from homology"/>
<dbReference type="RefSeq" id="WP_146902923.1">
    <property type="nucleotide sequence ID" value="NZ_BAAARM010000003.1"/>
</dbReference>
<sequence length="676" mass="74208">MARSGIDTGALDPAVRPQDDLYQHVNGRWIAQHEIPADRAMDGAFRALHDQAEEHVREIVEAAAAQAAATGTTTGTTTGTPTGTDGSRGVEAQIGALYASFMDTEAVEKRGTTPLAPDLGLIANATTQAELTGALGALQRSGAVSALGFWVDNDAKDPSRYVVHLYQSGLGLPDESYYREDRYAEIREAYRPHIARMLRLGGAVEDEARADDAAARVLALETKLAAGHWDVVKDRDADLTYNPMTLAALAERAPAFDWRSWVLALGGPEGAMEHLVVREPSYAETFAALWASEPVEDWKAWLAYHVVSARAPYLSAELVEANFDFYGRTLTGAQELRTRWKRGVALVQGVLGEAVGKVYVERHFPPAHKERMARLVETLVEAYRESITALDWMGEGTKVKALAKLDAFTPKIGYPVKWRDYSALTLEPDDLLGNVRRASAFEQDRELAKIGKPIDRDEWFMTPQTVNAYYNPGMNEIVFPAAILQPPFFDAEADDAANYGGIGAVIGHEIGHGFDDQGSKYDGDGRLEDWWTAEDRAEFETRTKALIAQYDAFVPAQLDGDHHVNGALTIGENIGDLGGLSIAIKAYRIALGTPLEDAPVIDGLTGLQRVLIGWAQVWQSKGRDEEVLRRLATDPHSPNEFRCNGTLRNVDEFYTAFGVVPGDGLYLEPAERVRIW</sequence>
<keyword evidence="12" id="KW-1185">Reference proteome</keyword>
<dbReference type="Gene3D" id="3.40.390.10">
    <property type="entry name" value="Collagenase (Catalytic Domain)"/>
    <property type="match status" value="1"/>
</dbReference>
<comment type="caution">
    <text evidence="11">The sequence shown here is derived from an EMBL/GenBank/DDBJ whole genome shotgun (WGS) entry which is preliminary data.</text>
</comment>
<dbReference type="PROSITE" id="PS51885">
    <property type="entry name" value="NEPRILYSIN"/>
    <property type="match status" value="1"/>
</dbReference>
<name>A0A512DC32_9CELL</name>
<evidence type="ECO:0000256" key="3">
    <source>
        <dbReference type="ARBA" id="ARBA00022670"/>
    </source>
</evidence>